<proteinExistence type="inferred from homology"/>
<dbReference type="Pfam" id="PF00580">
    <property type="entry name" value="UvrD-helicase"/>
    <property type="match status" value="1"/>
</dbReference>
<organism evidence="15 16">
    <name type="scientific">Desulfonema magnum</name>
    <dbReference type="NCBI Taxonomy" id="45655"/>
    <lineage>
        <taxon>Bacteria</taxon>
        <taxon>Pseudomonadati</taxon>
        <taxon>Thermodesulfobacteriota</taxon>
        <taxon>Desulfobacteria</taxon>
        <taxon>Desulfobacterales</taxon>
        <taxon>Desulfococcaceae</taxon>
        <taxon>Desulfonema</taxon>
    </lineage>
</organism>
<evidence type="ECO:0000256" key="2">
    <source>
        <dbReference type="ARBA" id="ARBA00022741"/>
    </source>
</evidence>
<evidence type="ECO:0000259" key="14">
    <source>
        <dbReference type="PROSITE" id="PS51217"/>
    </source>
</evidence>
<dbReference type="InterPro" id="IPR016195">
    <property type="entry name" value="Pol/histidinol_Pase-like"/>
</dbReference>
<dbReference type="InterPro" id="IPR014016">
    <property type="entry name" value="UvrD-like_ATP-bd"/>
</dbReference>
<evidence type="ECO:0000259" key="13">
    <source>
        <dbReference type="PROSITE" id="PS51198"/>
    </source>
</evidence>
<evidence type="ECO:0000256" key="12">
    <source>
        <dbReference type="PROSITE-ProRule" id="PRU00560"/>
    </source>
</evidence>
<evidence type="ECO:0000256" key="9">
    <source>
        <dbReference type="ARBA" id="ARBA00034808"/>
    </source>
</evidence>
<keyword evidence="16" id="KW-1185">Reference proteome</keyword>
<feature type="binding site" evidence="12">
    <location>
        <begin position="500"/>
        <end position="507"/>
    </location>
    <ligand>
        <name>ATP</name>
        <dbReference type="ChEBI" id="CHEBI:30616"/>
    </ligand>
</feature>
<dbReference type="CDD" id="cd18807">
    <property type="entry name" value="SF1_C_UvrD"/>
    <property type="match status" value="1"/>
</dbReference>
<dbReference type="GO" id="GO:0005524">
    <property type="term" value="F:ATP binding"/>
    <property type="evidence" value="ECO:0007669"/>
    <property type="project" value="UniProtKB-UniRule"/>
</dbReference>
<dbReference type="CDD" id="cd19067">
    <property type="entry name" value="PfuEndoQ-like"/>
    <property type="match status" value="1"/>
</dbReference>
<protein>
    <recommendedName>
        <fullName evidence="9">DNA 3'-5' helicase</fullName>
        <ecNumber evidence="9">5.6.2.4</ecNumber>
    </recommendedName>
    <alternativeName>
        <fullName evidence="10">DNA 3'-5' helicase II</fullName>
    </alternativeName>
</protein>
<dbReference type="Pfam" id="PF13361">
    <property type="entry name" value="UvrD_C"/>
    <property type="match status" value="1"/>
</dbReference>
<keyword evidence="6" id="KW-0238">DNA-binding</keyword>
<dbReference type="CDD" id="cd17932">
    <property type="entry name" value="DEXQc_UvrD"/>
    <property type="match status" value="1"/>
</dbReference>
<evidence type="ECO:0000256" key="6">
    <source>
        <dbReference type="ARBA" id="ARBA00023125"/>
    </source>
</evidence>
<dbReference type="GO" id="GO:0016787">
    <property type="term" value="F:hydrolase activity"/>
    <property type="evidence" value="ECO:0007669"/>
    <property type="project" value="UniProtKB-UniRule"/>
</dbReference>
<dbReference type="RefSeq" id="WP_207682410.1">
    <property type="nucleotide sequence ID" value="NZ_CP061800.1"/>
</dbReference>
<dbReference type="PROSITE" id="PS51217">
    <property type="entry name" value="UVRD_HELICASE_CTER"/>
    <property type="match status" value="1"/>
</dbReference>
<evidence type="ECO:0000256" key="5">
    <source>
        <dbReference type="ARBA" id="ARBA00022840"/>
    </source>
</evidence>
<dbReference type="AlphaFoldDB" id="A0A975BK85"/>
<evidence type="ECO:0000256" key="4">
    <source>
        <dbReference type="ARBA" id="ARBA00022806"/>
    </source>
</evidence>
<keyword evidence="3 12" id="KW-0378">Hydrolase</keyword>
<evidence type="ECO:0000256" key="10">
    <source>
        <dbReference type="ARBA" id="ARBA00034923"/>
    </source>
</evidence>
<dbReference type="SUPFAM" id="SSF52540">
    <property type="entry name" value="P-loop containing nucleoside triphosphate hydrolases"/>
    <property type="match status" value="1"/>
</dbReference>
<dbReference type="Proteomes" id="UP000663722">
    <property type="component" value="Chromosome"/>
</dbReference>
<dbReference type="Gene3D" id="3.40.50.300">
    <property type="entry name" value="P-loop containing nucleotide triphosphate hydrolases"/>
    <property type="match status" value="2"/>
</dbReference>
<comment type="similarity">
    <text evidence="1">Belongs to the helicase family. UvrD subfamily.</text>
</comment>
<dbReference type="InterPro" id="IPR000212">
    <property type="entry name" value="DNA_helicase_UvrD/REP"/>
</dbReference>
<evidence type="ECO:0000256" key="8">
    <source>
        <dbReference type="ARBA" id="ARBA00034617"/>
    </source>
</evidence>
<evidence type="ECO:0000313" key="16">
    <source>
        <dbReference type="Proteomes" id="UP000663722"/>
    </source>
</evidence>
<dbReference type="Gene3D" id="3.20.20.140">
    <property type="entry name" value="Metal-dependent hydrolases"/>
    <property type="match status" value="1"/>
</dbReference>
<dbReference type="Gene3D" id="1.10.486.10">
    <property type="entry name" value="PCRA, domain 4"/>
    <property type="match status" value="1"/>
</dbReference>
<evidence type="ECO:0000256" key="7">
    <source>
        <dbReference type="ARBA" id="ARBA00023235"/>
    </source>
</evidence>
<comment type="catalytic activity">
    <reaction evidence="11">
        <text>ATP + H2O = ADP + phosphate + H(+)</text>
        <dbReference type="Rhea" id="RHEA:13065"/>
        <dbReference type="ChEBI" id="CHEBI:15377"/>
        <dbReference type="ChEBI" id="CHEBI:15378"/>
        <dbReference type="ChEBI" id="CHEBI:30616"/>
        <dbReference type="ChEBI" id="CHEBI:43474"/>
        <dbReference type="ChEBI" id="CHEBI:456216"/>
        <dbReference type="EC" id="5.6.2.4"/>
    </reaction>
</comment>
<keyword evidence="7" id="KW-0413">Isomerase</keyword>
<dbReference type="SUPFAM" id="SSF89550">
    <property type="entry name" value="PHP domain-like"/>
    <property type="match status" value="1"/>
</dbReference>
<dbReference type="KEGG" id="dmm:dnm_030730"/>
<dbReference type="GO" id="GO:0000725">
    <property type="term" value="P:recombinational repair"/>
    <property type="evidence" value="ECO:0007669"/>
    <property type="project" value="TreeGrafter"/>
</dbReference>
<accession>A0A975BK85</accession>
<dbReference type="InterPro" id="IPR014017">
    <property type="entry name" value="DNA_helicase_UvrD-like_C"/>
</dbReference>
<keyword evidence="4 12" id="KW-0347">Helicase</keyword>
<dbReference type="GO" id="GO:0043138">
    <property type="term" value="F:3'-5' DNA helicase activity"/>
    <property type="evidence" value="ECO:0007669"/>
    <property type="project" value="UniProtKB-EC"/>
</dbReference>
<dbReference type="PANTHER" id="PTHR11070:SF2">
    <property type="entry name" value="ATP-DEPENDENT DNA HELICASE SRS2"/>
    <property type="match status" value="1"/>
</dbReference>
<dbReference type="InterPro" id="IPR027417">
    <property type="entry name" value="P-loop_NTPase"/>
</dbReference>
<comment type="catalytic activity">
    <reaction evidence="8">
        <text>Couples ATP hydrolysis with the unwinding of duplex DNA by translocating in the 3'-5' direction.</text>
        <dbReference type="EC" id="5.6.2.4"/>
    </reaction>
</comment>
<feature type="domain" description="UvrD-like helicase C-terminal" evidence="14">
    <location>
        <begin position="760"/>
        <end position="1046"/>
    </location>
</feature>
<dbReference type="EC" id="5.6.2.4" evidence="9"/>
<evidence type="ECO:0000256" key="3">
    <source>
        <dbReference type="ARBA" id="ARBA00022801"/>
    </source>
</evidence>
<name>A0A975BK85_9BACT</name>
<gene>
    <name evidence="15" type="ORF">dnm_030730</name>
</gene>
<dbReference type="PROSITE" id="PS51198">
    <property type="entry name" value="UVRD_HELICASE_ATP_BIND"/>
    <property type="match status" value="1"/>
</dbReference>
<dbReference type="Gene3D" id="1.10.10.160">
    <property type="match status" value="1"/>
</dbReference>
<evidence type="ECO:0000256" key="1">
    <source>
        <dbReference type="ARBA" id="ARBA00009922"/>
    </source>
</evidence>
<evidence type="ECO:0000313" key="15">
    <source>
        <dbReference type="EMBL" id="QTA87046.1"/>
    </source>
</evidence>
<keyword evidence="5 12" id="KW-0067">ATP-binding</keyword>
<dbReference type="EMBL" id="CP061800">
    <property type="protein sequence ID" value="QTA87046.1"/>
    <property type="molecule type" value="Genomic_DNA"/>
</dbReference>
<evidence type="ECO:0000256" key="11">
    <source>
        <dbReference type="ARBA" id="ARBA00048988"/>
    </source>
</evidence>
<sequence>MKFIADLHVHSKFSRATAKNLDLENLYISAQLKGITLVGTGDFTHPEWIGEIQEKLIPAETGLFKLRHDIAETCDAQVPQSCRGEVRFILQCEISNIYKKNDKTRKNHHLIFAPNIETALRFNSKLDAIGNIKSDGRPILGLDAKELFKILLDCSEDSFLIPAHIWTPWFSVLGSKSGFDSLEECFEELVSEIFAAETGLSSDAPMNWRVSGLDALTLVSNSDAHSPANLGRNANIFDTERSYSAIRSALKTGDPAQCLGTIDMYPEEGKYHFDGHRKCNVCLRPDETIAKKGICPVCGKPLTVGVLYRVEELADRPEGIRPPKAIPFYHIIPLAEILSEIFSVGPKTKKVGTHYQTAIETLGPELNILQTCPADDIDKVGIPLLGEAIKRMRAGDVHISPGYDGEYGKITVFDPREKEKLLGQQSLFVTGASKAVKKKKKAAKPKVKKKPVKDHLTHEQPAVCEKTPVFEKKPPDILGDLNEEQRQAVQHEGSPLLIIAGPGAGKTRTLTHRIAYLIKQRNVSAENILAVTFTNKAAQEMKDRLKSLLDDSQPLPLAATFHALCFQILKEQGNTEYSIIDEDERKAFVSEAIRQVKERGISVELKPDALSEMISSAKQHILEPQDDLSLVALPEHEINSAFLQTVYQTYQALLEQEIRYDYDDLILNVVKLLESDEKIREAYQNRFRYIFADEYQDLNQGQYRIIKALSPSDTELCVIGDPDQSIYGFRGSDVRYFQRFVNDYQDTKVIRLTRNYRSAETILEASHQIIKAHSINPSGTRVYSNIKGIQTLSVLEAATEKAEAVAVGKTIENMIGGMGFHSIDFGKTEETGIRTDRGFSDFAVLYRTNAQSQVISDIFKDAGIPHQIANREHAYNRKGIAELISFLKVTEDAGILRDFQKIVSLPGSGIGKKTFDIFKAWFYQNTFTLDQALANVKRFPLPEMDTNRQRKFCTFVDRISEFKKNMAEKSVEEKLMFLFENTGISSMIKENVKTGEAFDDLVRTAKAFGVRTSDFFEMIVLQTNDTDTYDFNAEKVTLMTMHAAKGLEFPVVFITGCEKDYLPFKRSEDEEIDIDEERRLFYVAMTRAKDRLFLTHVKKRTVYGKTVQREISPFVADIEQRLITLEKIQAKKRKKERQVQLDLFN</sequence>
<reference evidence="15" key="1">
    <citation type="journal article" date="2021" name="Microb. Physiol.">
        <title>Proteogenomic Insights into the Physiology of Marine, Sulfate-Reducing, Filamentous Desulfonema limicola and Desulfonema magnum.</title>
        <authorList>
            <person name="Schnaars V."/>
            <person name="Wohlbrand L."/>
            <person name="Scheve S."/>
            <person name="Hinrichs C."/>
            <person name="Reinhardt R."/>
            <person name="Rabus R."/>
        </authorList>
    </citation>
    <scope>NUCLEOTIDE SEQUENCE</scope>
    <source>
        <strain evidence="15">4be13</strain>
    </source>
</reference>
<dbReference type="PANTHER" id="PTHR11070">
    <property type="entry name" value="UVRD / RECB / PCRA DNA HELICASE FAMILY MEMBER"/>
    <property type="match status" value="1"/>
</dbReference>
<keyword evidence="2 12" id="KW-0547">Nucleotide-binding</keyword>
<dbReference type="InterPro" id="IPR013986">
    <property type="entry name" value="DExx_box_DNA_helicase_dom_sf"/>
</dbReference>
<dbReference type="GO" id="GO:0003677">
    <property type="term" value="F:DNA binding"/>
    <property type="evidence" value="ECO:0007669"/>
    <property type="project" value="UniProtKB-KW"/>
</dbReference>
<feature type="domain" description="UvrD-like helicase ATP-binding" evidence="13">
    <location>
        <begin position="479"/>
        <end position="759"/>
    </location>
</feature>